<feature type="compositionally biased region" description="Basic and acidic residues" evidence="1">
    <location>
        <begin position="567"/>
        <end position="577"/>
    </location>
</feature>
<feature type="region of interest" description="Disordered" evidence="1">
    <location>
        <begin position="637"/>
        <end position="666"/>
    </location>
</feature>
<evidence type="ECO:0000313" key="3">
    <source>
        <dbReference type="Proteomes" id="UP000007264"/>
    </source>
</evidence>
<feature type="compositionally biased region" description="Low complexity" evidence="1">
    <location>
        <begin position="268"/>
        <end position="282"/>
    </location>
</feature>
<feature type="compositionally biased region" description="Basic and acidic residues" evidence="1">
    <location>
        <begin position="514"/>
        <end position="532"/>
    </location>
</feature>
<keyword evidence="3" id="KW-1185">Reference proteome</keyword>
<feature type="region of interest" description="Disordered" evidence="1">
    <location>
        <begin position="31"/>
        <end position="419"/>
    </location>
</feature>
<dbReference type="GeneID" id="17041904"/>
<dbReference type="OrthoDB" id="10664564at2759"/>
<reference evidence="2 3" key="1">
    <citation type="journal article" date="2012" name="Genome Biol.">
        <title>The genome of the polar eukaryotic microalga coccomyxa subellipsoidea reveals traits of cold adaptation.</title>
        <authorList>
            <person name="Blanc G."/>
            <person name="Agarkova I."/>
            <person name="Grimwood J."/>
            <person name="Kuo A."/>
            <person name="Brueggeman A."/>
            <person name="Dunigan D."/>
            <person name="Gurnon J."/>
            <person name="Ladunga I."/>
            <person name="Lindquist E."/>
            <person name="Lucas S."/>
            <person name="Pangilinan J."/>
            <person name="Proschold T."/>
            <person name="Salamov A."/>
            <person name="Schmutz J."/>
            <person name="Weeks D."/>
            <person name="Yamada T."/>
            <person name="Claverie J.M."/>
            <person name="Grigoriev I."/>
            <person name="Van Etten J."/>
            <person name="Lomsadze A."/>
            <person name="Borodovsky M."/>
        </authorList>
    </citation>
    <scope>NUCLEOTIDE SEQUENCE [LARGE SCALE GENOMIC DNA]</scope>
    <source>
        <strain evidence="2 3">C-169</strain>
    </source>
</reference>
<dbReference type="KEGG" id="csl:COCSUDRAFT_41258"/>
<comment type="caution">
    <text evidence="2">The sequence shown here is derived from an EMBL/GenBank/DDBJ whole genome shotgun (WGS) entry which is preliminary data.</text>
</comment>
<evidence type="ECO:0000256" key="1">
    <source>
        <dbReference type="SAM" id="MobiDB-lite"/>
    </source>
</evidence>
<sequence length="871" mass="89149">MGLRTQRSAPALQAPALLQSHAAGAQLGAFASPGQWSNAGSPAGQLSFSTPAAQSSGRGVRENDENDAAARYAEEGALSRPTKRARLGPQPGMSGGIGASQQDAGDQHPAPDDRSPASTSAHQRTSFAFPDGGGLSRALEQLTPAMPARASGGGHAPGMQPPERVGRSRDVVPDSEEEATPPDHEPRLPQHGAESCLEHRREPPLSQAAGEDGSKVQQEQHNGSGEGQDACGTGAPQPALECTPRETRPAASPAQGDLPGSADRERLLALAAAAGPAAAAALMESQRGSNSPNKRKLPLPRRPPDGCGDGCASAAGSPASQALSAHSRGSSGNRDCSFIMGCQRAGGPSQPSPLCPTRLNRDRPADLGSQPDAPAAAYSQPQSQAPDDGCADAGPRACDGSGAGPSLPGGDERAGEARVEDRVRLQWLRAVRALHRIARQRQALAIPDGQTWSSSVHVPIGGDSSADASHRQRSAGVPGHSSSGAKEPSAPHGSDGMAERVPGGSWNGGAAAGEGDRSACHLAADEGRDGQSNKRRRVGGGQEALSSQGEECAGQGASRQQVAGDQPEAHGGDREAGADGQSSPITREGDSDVDIGGPEDLLGQPHDGCSLACGHPLTQYPPRDACSQGRGLSQAAETQMCHMHSSEEQDPLCGQPLPPPHLSLEEFGRTPGALLLRTPAERSPWATPHFSHPNTTDRCAPGDPHHSSDIPVSAAPASGPPAASLGGQNATMRVLSLDDRPSPGWTPGLMCSGIGFQQATADAGGTAPDALHRLARRAPLTEVLGGPSAQQGSCQAPLMTQSGVLTPIGPCNSQEQQLPDLGIQGLQNQAMLDPHHNFETCHSLDGLLYGGSQNSDRALPLSGQPLPSPPN</sequence>
<proteinExistence type="predicted"/>
<dbReference type="RefSeq" id="XP_005648450.1">
    <property type="nucleotide sequence ID" value="XM_005648393.1"/>
</dbReference>
<dbReference type="AlphaFoldDB" id="I0YZT7"/>
<feature type="region of interest" description="Disordered" evidence="1">
    <location>
        <begin position="852"/>
        <end position="871"/>
    </location>
</feature>
<feature type="compositionally biased region" description="Low complexity" evidence="1">
    <location>
        <begin position="713"/>
        <end position="727"/>
    </location>
</feature>
<feature type="compositionally biased region" description="Low complexity" evidence="1">
    <location>
        <begin position="310"/>
        <end position="325"/>
    </location>
</feature>
<gene>
    <name evidence="2" type="ORF">COCSUDRAFT_41258</name>
</gene>
<feature type="compositionally biased region" description="Polar residues" evidence="1">
    <location>
        <begin position="34"/>
        <end position="57"/>
    </location>
</feature>
<name>I0YZT7_COCSC</name>
<dbReference type="Proteomes" id="UP000007264">
    <property type="component" value="Unassembled WGS sequence"/>
</dbReference>
<dbReference type="EMBL" id="AGSI01000006">
    <property type="protein sequence ID" value="EIE23906.1"/>
    <property type="molecule type" value="Genomic_DNA"/>
</dbReference>
<feature type="region of interest" description="Disordered" evidence="1">
    <location>
        <begin position="442"/>
        <end position="603"/>
    </location>
</feature>
<evidence type="ECO:0000313" key="2">
    <source>
        <dbReference type="EMBL" id="EIE23906.1"/>
    </source>
</evidence>
<feature type="region of interest" description="Disordered" evidence="1">
    <location>
        <begin position="682"/>
        <end position="727"/>
    </location>
</feature>
<feature type="compositionally biased region" description="Basic and acidic residues" evidence="1">
    <location>
        <begin position="410"/>
        <end position="419"/>
    </location>
</feature>
<accession>I0YZT7</accession>
<protein>
    <submittedName>
        <fullName evidence="2">Uncharacterized protein</fullName>
    </submittedName>
</protein>
<feature type="compositionally biased region" description="Low complexity" evidence="1">
    <location>
        <begin position="369"/>
        <end position="387"/>
    </location>
</feature>
<feature type="compositionally biased region" description="Basic and acidic residues" evidence="1">
    <location>
        <begin position="105"/>
        <end position="115"/>
    </location>
</feature>
<feature type="compositionally biased region" description="Polar residues" evidence="1">
    <location>
        <begin position="116"/>
        <end position="126"/>
    </location>
</feature>
<organism evidence="2 3">
    <name type="scientific">Coccomyxa subellipsoidea (strain C-169)</name>
    <name type="common">Green microalga</name>
    <dbReference type="NCBI Taxonomy" id="574566"/>
    <lineage>
        <taxon>Eukaryota</taxon>
        <taxon>Viridiplantae</taxon>
        <taxon>Chlorophyta</taxon>
        <taxon>core chlorophytes</taxon>
        <taxon>Trebouxiophyceae</taxon>
        <taxon>Trebouxiophyceae incertae sedis</taxon>
        <taxon>Coccomyxaceae</taxon>
        <taxon>Coccomyxa</taxon>
        <taxon>Coccomyxa subellipsoidea</taxon>
    </lineage>
</organism>